<accession>A0A7W4WH11</accession>
<dbReference type="SUPFAM" id="SSF47413">
    <property type="entry name" value="lambda repressor-like DNA-binding domains"/>
    <property type="match status" value="1"/>
</dbReference>
<evidence type="ECO:0000313" key="3">
    <source>
        <dbReference type="Proteomes" id="UP000535937"/>
    </source>
</evidence>
<organism evidence="2 3">
    <name type="scientific">Microbulbifer rhizosphaerae</name>
    <dbReference type="NCBI Taxonomy" id="1562603"/>
    <lineage>
        <taxon>Bacteria</taxon>
        <taxon>Pseudomonadati</taxon>
        <taxon>Pseudomonadota</taxon>
        <taxon>Gammaproteobacteria</taxon>
        <taxon>Cellvibrionales</taxon>
        <taxon>Microbulbiferaceae</taxon>
        <taxon>Microbulbifer</taxon>
    </lineage>
</organism>
<dbReference type="CDD" id="cd00093">
    <property type="entry name" value="HTH_XRE"/>
    <property type="match status" value="1"/>
</dbReference>
<gene>
    <name evidence="2" type="ORF">FHS09_004299</name>
</gene>
<dbReference type="EMBL" id="JACHWZ010000030">
    <property type="protein sequence ID" value="MBB3063441.1"/>
    <property type="molecule type" value="Genomic_DNA"/>
</dbReference>
<dbReference type="InterPro" id="IPR001387">
    <property type="entry name" value="Cro/C1-type_HTH"/>
</dbReference>
<comment type="caution">
    <text evidence="2">The sequence shown here is derived from an EMBL/GenBank/DDBJ whole genome shotgun (WGS) entry which is preliminary data.</text>
</comment>
<name>A0A7W4WH11_9GAMM</name>
<protein>
    <submittedName>
        <fullName evidence="2">Transcriptional regulator with XRE-family HTH domain</fullName>
    </submittedName>
</protein>
<dbReference type="RefSeq" id="WP_183463615.1">
    <property type="nucleotide sequence ID" value="NZ_JACHWZ010000030.1"/>
</dbReference>
<dbReference type="Proteomes" id="UP000535937">
    <property type="component" value="Unassembled WGS sequence"/>
</dbReference>
<dbReference type="GO" id="GO:0003677">
    <property type="term" value="F:DNA binding"/>
    <property type="evidence" value="ECO:0007669"/>
    <property type="project" value="InterPro"/>
</dbReference>
<proteinExistence type="predicted"/>
<dbReference type="Gene3D" id="1.10.260.40">
    <property type="entry name" value="lambda repressor-like DNA-binding domains"/>
    <property type="match status" value="1"/>
</dbReference>
<dbReference type="Pfam" id="PF13560">
    <property type="entry name" value="HTH_31"/>
    <property type="match status" value="1"/>
</dbReference>
<evidence type="ECO:0000259" key="1">
    <source>
        <dbReference type="PROSITE" id="PS50943"/>
    </source>
</evidence>
<reference evidence="2 3" key="1">
    <citation type="submission" date="2020-08" db="EMBL/GenBank/DDBJ databases">
        <title>Genomic Encyclopedia of Type Strains, Phase III (KMG-III): the genomes of soil and plant-associated and newly described type strains.</title>
        <authorList>
            <person name="Whitman W."/>
        </authorList>
    </citation>
    <scope>NUCLEOTIDE SEQUENCE [LARGE SCALE GENOMIC DNA]</scope>
    <source>
        <strain evidence="2 3">CECT 8799</strain>
    </source>
</reference>
<dbReference type="InterPro" id="IPR010982">
    <property type="entry name" value="Lambda_DNA-bd_dom_sf"/>
</dbReference>
<dbReference type="SMART" id="SM00530">
    <property type="entry name" value="HTH_XRE"/>
    <property type="match status" value="1"/>
</dbReference>
<sequence length="106" mass="11690">MPPINPREQQQVLARLGERFRRLRLVRNISQEALAENSGVGLSTLKRFESGRGCNLAALVQLLAALGHLGELESFFAQLAERGEGTILADGDTRRRASSPRKYNSS</sequence>
<dbReference type="AlphaFoldDB" id="A0A7W4WH11"/>
<evidence type="ECO:0000313" key="2">
    <source>
        <dbReference type="EMBL" id="MBB3063441.1"/>
    </source>
</evidence>
<dbReference type="PROSITE" id="PS50943">
    <property type="entry name" value="HTH_CROC1"/>
    <property type="match status" value="1"/>
</dbReference>
<keyword evidence="3" id="KW-1185">Reference proteome</keyword>
<feature type="domain" description="HTH cro/C1-type" evidence="1">
    <location>
        <begin position="20"/>
        <end position="72"/>
    </location>
</feature>